<name>S2KFD4_MUCC1</name>
<protein>
    <recommendedName>
        <fullName evidence="6">Replication protein A C-terminal domain-containing protein</fullName>
    </recommendedName>
</protein>
<dbReference type="GO" id="GO:0003697">
    <property type="term" value="F:single-stranded DNA binding"/>
    <property type="evidence" value="ECO:0007669"/>
    <property type="project" value="TreeGrafter"/>
</dbReference>
<dbReference type="EMBL" id="KE123913">
    <property type="protein sequence ID" value="EPB91065.1"/>
    <property type="molecule type" value="Genomic_DNA"/>
</dbReference>
<dbReference type="eggNOG" id="KOG3108">
    <property type="taxonomic scope" value="Eukaryota"/>
</dbReference>
<dbReference type="Gene3D" id="2.40.50.140">
    <property type="entry name" value="Nucleic acid-binding proteins"/>
    <property type="match status" value="1"/>
</dbReference>
<dbReference type="Gene3D" id="1.10.10.10">
    <property type="entry name" value="Winged helix-like DNA-binding domain superfamily/Winged helix DNA-binding domain"/>
    <property type="match status" value="1"/>
</dbReference>
<keyword evidence="5" id="KW-1185">Reference proteome</keyword>
<dbReference type="GO" id="GO:0005662">
    <property type="term" value="C:DNA replication factor A complex"/>
    <property type="evidence" value="ECO:0007669"/>
    <property type="project" value="TreeGrafter"/>
</dbReference>
<comment type="subcellular location">
    <subcellularLocation>
        <location evidence="1">Nucleus</location>
    </subcellularLocation>
</comment>
<dbReference type="InterPro" id="IPR040260">
    <property type="entry name" value="RFA2-like"/>
</dbReference>
<dbReference type="OrthoDB" id="25571at2759"/>
<evidence type="ECO:0000256" key="1">
    <source>
        <dbReference type="ARBA" id="ARBA00004123"/>
    </source>
</evidence>
<dbReference type="VEuPathDB" id="FungiDB:HMPREF1544_02134"/>
<dbReference type="STRING" id="1220926.S2KFD4"/>
<dbReference type="GO" id="GO:0000724">
    <property type="term" value="P:double-strand break repair via homologous recombination"/>
    <property type="evidence" value="ECO:0007669"/>
    <property type="project" value="TreeGrafter"/>
</dbReference>
<dbReference type="InterPro" id="IPR036388">
    <property type="entry name" value="WH-like_DNA-bd_sf"/>
</dbReference>
<evidence type="ECO:0000313" key="4">
    <source>
        <dbReference type="EMBL" id="EPB91065.1"/>
    </source>
</evidence>
<keyword evidence="2" id="KW-0238">DNA-binding</keyword>
<dbReference type="InParanoid" id="S2KFD4"/>
<dbReference type="CDD" id="cd04478">
    <property type="entry name" value="RPA2_DBD_D"/>
    <property type="match status" value="1"/>
</dbReference>
<dbReference type="InterPro" id="IPR012340">
    <property type="entry name" value="NA-bd_OB-fold"/>
</dbReference>
<evidence type="ECO:0000313" key="5">
    <source>
        <dbReference type="Proteomes" id="UP000014254"/>
    </source>
</evidence>
<gene>
    <name evidence="4" type="ORF">HMPREF1544_02134</name>
</gene>
<evidence type="ECO:0000256" key="3">
    <source>
        <dbReference type="ARBA" id="ARBA00023242"/>
    </source>
</evidence>
<proteinExistence type="predicted"/>
<dbReference type="GO" id="GO:0000781">
    <property type="term" value="C:chromosome, telomeric region"/>
    <property type="evidence" value="ECO:0007669"/>
    <property type="project" value="TreeGrafter"/>
</dbReference>
<dbReference type="GO" id="GO:0035861">
    <property type="term" value="C:site of double-strand break"/>
    <property type="evidence" value="ECO:0007669"/>
    <property type="project" value="TreeGrafter"/>
</dbReference>
<dbReference type="PANTHER" id="PTHR13989">
    <property type="entry name" value="REPLICATION PROTEIN A-RELATED"/>
    <property type="match status" value="1"/>
</dbReference>
<dbReference type="GO" id="GO:0006260">
    <property type="term" value="P:DNA replication"/>
    <property type="evidence" value="ECO:0007669"/>
    <property type="project" value="TreeGrafter"/>
</dbReference>
<organism evidence="4 5">
    <name type="scientific">Mucor circinelloides f. circinelloides (strain 1006PhL)</name>
    <name type="common">Mucormycosis agent</name>
    <name type="synonym">Calyptromyces circinelloides</name>
    <dbReference type="NCBI Taxonomy" id="1220926"/>
    <lineage>
        <taxon>Eukaryota</taxon>
        <taxon>Fungi</taxon>
        <taxon>Fungi incertae sedis</taxon>
        <taxon>Mucoromycota</taxon>
        <taxon>Mucoromycotina</taxon>
        <taxon>Mucoromycetes</taxon>
        <taxon>Mucorales</taxon>
        <taxon>Mucorineae</taxon>
        <taxon>Mucoraceae</taxon>
        <taxon>Mucor</taxon>
    </lineage>
</organism>
<dbReference type="GO" id="GO:0006289">
    <property type="term" value="P:nucleotide-excision repair"/>
    <property type="evidence" value="ECO:0007669"/>
    <property type="project" value="TreeGrafter"/>
</dbReference>
<keyword evidence="3" id="KW-0539">Nucleus</keyword>
<sequence length="259" mass="28614">MNEEAYTLTGISKTSHPVMAPATNDLNNSASDGNTKGKKILVHVRSCMPLTIALIKNHICIIGVIRAITVQQASVSYTIEDGTGAIDVKQWNDPMGTASYNETEESVNASTTEVYPSGIYIKVLGRIQSYSDRIFCVSLKTEPINDFNEVSFHYLSAIQAYLELTVIKVYIFSKPSLNSSNIQFPSPLLHNISKNNINGIVKRAIKLCGDDEVGSHISTIISHLKNMFDETQILKSLSELADEGQIYSLTEEYVQLVDF</sequence>
<dbReference type="PANTHER" id="PTHR13989:SF16">
    <property type="entry name" value="REPLICATION PROTEIN A2"/>
    <property type="match status" value="1"/>
</dbReference>
<dbReference type="AlphaFoldDB" id="S2KFD4"/>
<accession>S2KFD4</accession>
<dbReference type="SUPFAM" id="SSF50249">
    <property type="entry name" value="Nucleic acid-binding proteins"/>
    <property type="match status" value="1"/>
</dbReference>
<evidence type="ECO:0000256" key="2">
    <source>
        <dbReference type="ARBA" id="ARBA00023125"/>
    </source>
</evidence>
<dbReference type="Proteomes" id="UP000014254">
    <property type="component" value="Unassembled WGS sequence"/>
</dbReference>
<reference evidence="5" key="1">
    <citation type="submission" date="2013-05" db="EMBL/GenBank/DDBJ databases">
        <title>The Genome sequence of Mucor circinelloides f. circinelloides 1006PhL.</title>
        <authorList>
            <consortium name="The Broad Institute Genomics Platform"/>
            <person name="Cuomo C."/>
            <person name="Earl A."/>
            <person name="Findley K."/>
            <person name="Lee S.C."/>
            <person name="Walker B."/>
            <person name="Young S."/>
            <person name="Zeng Q."/>
            <person name="Gargeya S."/>
            <person name="Fitzgerald M."/>
            <person name="Haas B."/>
            <person name="Abouelleil A."/>
            <person name="Allen A.W."/>
            <person name="Alvarado L."/>
            <person name="Arachchi H.M."/>
            <person name="Berlin A.M."/>
            <person name="Chapman S.B."/>
            <person name="Gainer-Dewar J."/>
            <person name="Goldberg J."/>
            <person name="Griggs A."/>
            <person name="Gujja S."/>
            <person name="Hansen M."/>
            <person name="Howarth C."/>
            <person name="Imamovic A."/>
            <person name="Ireland A."/>
            <person name="Larimer J."/>
            <person name="McCowan C."/>
            <person name="Murphy C."/>
            <person name="Pearson M."/>
            <person name="Poon T.W."/>
            <person name="Priest M."/>
            <person name="Roberts A."/>
            <person name="Saif S."/>
            <person name="Shea T."/>
            <person name="Sisk P."/>
            <person name="Sykes S."/>
            <person name="Wortman J."/>
            <person name="Nusbaum C."/>
            <person name="Birren B."/>
        </authorList>
    </citation>
    <scope>NUCLEOTIDE SEQUENCE [LARGE SCALE GENOMIC DNA]</scope>
    <source>
        <strain evidence="5">1006PhL</strain>
    </source>
</reference>
<evidence type="ECO:0008006" key="6">
    <source>
        <dbReference type="Google" id="ProtNLM"/>
    </source>
</evidence>
<dbReference type="OMA" id="WNDTEYS"/>